<dbReference type="FunFam" id="3.30.200.20:FF:000314">
    <property type="entry name" value="Serine/threonine protein kinase"/>
    <property type="match status" value="1"/>
</dbReference>
<dbReference type="PANTHER" id="PTHR24346:SF51">
    <property type="entry name" value="PAS DOMAIN-CONTAINING SERINE_THREONINE-PROTEIN KINASE"/>
    <property type="match status" value="1"/>
</dbReference>
<keyword evidence="5" id="KW-0597">Phosphoprotein</keyword>
<keyword evidence="8" id="KW-0418">Kinase</keyword>
<evidence type="ECO:0000256" key="3">
    <source>
        <dbReference type="ARBA" id="ARBA00022490"/>
    </source>
</evidence>
<feature type="region of interest" description="Disordered" evidence="13">
    <location>
        <begin position="239"/>
        <end position="289"/>
    </location>
</feature>
<dbReference type="InterPro" id="IPR011009">
    <property type="entry name" value="Kinase-like_dom_sf"/>
</dbReference>
<dbReference type="SMART" id="SM00220">
    <property type="entry name" value="S_TKc"/>
    <property type="match status" value="1"/>
</dbReference>
<evidence type="ECO:0000256" key="13">
    <source>
        <dbReference type="SAM" id="MobiDB-lite"/>
    </source>
</evidence>
<dbReference type="SUPFAM" id="SSF55785">
    <property type="entry name" value="PYP-like sensor domain (PAS domain)"/>
    <property type="match status" value="1"/>
</dbReference>
<dbReference type="InterPro" id="IPR035965">
    <property type="entry name" value="PAS-like_dom_sf"/>
</dbReference>
<dbReference type="CDD" id="cd00130">
    <property type="entry name" value="PAS"/>
    <property type="match status" value="1"/>
</dbReference>
<evidence type="ECO:0000256" key="4">
    <source>
        <dbReference type="ARBA" id="ARBA00022527"/>
    </source>
</evidence>
<evidence type="ECO:0000256" key="5">
    <source>
        <dbReference type="ARBA" id="ARBA00022553"/>
    </source>
</evidence>
<feature type="region of interest" description="Disordered" evidence="13">
    <location>
        <begin position="855"/>
        <end position="892"/>
    </location>
</feature>
<dbReference type="GO" id="GO:0060917">
    <property type="term" value="P:regulation of (1-&gt;6)-beta-D-glucan biosynthetic process"/>
    <property type="evidence" value="ECO:0007669"/>
    <property type="project" value="UniProtKB-ARBA"/>
</dbReference>
<evidence type="ECO:0000256" key="12">
    <source>
        <dbReference type="ARBA" id="ARBA00048679"/>
    </source>
</evidence>
<evidence type="ECO:0000256" key="11">
    <source>
        <dbReference type="ARBA" id="ARBA00047899"/>
    </source>
</evidence>
<dbReference type="FunFam" id="1.10.510.10:FF:000320">
    <property type="entry name" value="Serine/threonine protein kinase"/>
    <property type="match status" value="1"/>
</dbReference>
<dbReference type="PANTHER" id="PTHR24346">
    <property type="entry name" value="MAP/MICROTUBULE AFFINITY-REGULATING KINASE"/>
    <property type="match status" value="1"/>
</dbReference>
<evidence type="ECO:0000256" key="9">
    <source>
        <dbReference type="ARBA" id="ARBA00022840"/>
    </source>
</evidence>
<protein>
    <recommendedName>
        <fullName evidence="2">non-specific serine/threonine protein kinase</fullName>
        <ecNumber evidence="2">2.7.11.1</ecNumber>
    </recommendedName>
</protein>
<keyword evidence="9" id="KW-0067">ATP-binding</keyword>
<dbReference type="GO" id="GO:0035556">
    <property type="term" value="P:intracellular signal transduction"/>
    <property type="evidence" value="ECO:0007669"/>
    <property type="project" value="TreeGrafter"/>
</dbReference>
<feature type="compositionally biased region" description="Polar residues" evidence="13">
    <location>
        <begin position="1"/>
        <end position="12"/>
    </location>
</feature>
<dbReference type="Proteomes" id="UP000190831">
    <property type="component" value="Chromosome D"/>
</dbReference>
<dbReference type="InterPro" id="IPR008271">
    <property type="entry name" value="Ser/Thr_kinase_AS"/>
</dbReference>
<name>A0A1G4MBY8_LACFM</name>
<dbReference type="InterPro" id="IPR000014">
    <property type="entry name" value="PAS"/>
</dbReference>
<dbReference type="GO" id="GO:0005634">
    <property type="term" value="C:nucleus"/>
    <property type="evidence" value="ECO:0007669"/>
    <property type="project" value="TreeGrafter"/>
</dbReference>
<feature type="compositionally biased region" description="Low complexity" evidence="13">
    <location>
        <begin position="243"/>
        <end position="271"/>
    </location>
</feature>
<evidence type="ECO:0000313" key="15">
    <source>
        <dbReference type="EMBL" id="SCW01360.1"/>
    </source>
</evidence>
<dbReference type="SUPFAM" id="SSF56112">
    <property type="entry name" value="Protein kinase-like (PK-like)"/>
    <property type="match status" value="1"/>
</dbReference>
<dbReference type="GO" id="GO:0045719">
    <property type="term" value="P:negative regulation of glycogen biosynthetic process"/>
    <property type="evidence" value="ECO:0007669"/>
    <property type="project" value="TreeGrafter"/>
</dbReference>
<dbReference type="PROSITE" id="PS50011">
    <property type="entry name" value="PROTEIN_KINASE_DOM"/>
    <property type="match status" value="1"/>
</dbReference>
<evidence type="ECO:0000256" key="6">
    <source>
        <dbReference type="ARBA" id="ARBA00022679"/>
    </source>
</evidence>
<keyword evidence="16" id="KW-1185">Reference proteome</keyword>
<dbReference type="OrthoDB" id="10252171at2759"/>
<gene>
    <name evidence="15" type="ORF">LAFE_0D10858G</name>
</gene>
<dbReference type="GO" id="GO:0004674">
    <property type="term" value="F:protein serine/threonine kinase activity"/>
    <property type="evidence" value="ECO:0007669"/>
    <property type="project" value="UniProtKB-KW"/>
</dbReference>
<sequence length="1249" mass="138986">MPYIAASNSQSEYDLLKEKHSISEKSSAELSDTPPEVGRGAEEADQDPESCVSDKLQGDEIHSEQTQNTIASDGQKPKKQIDLPLAVKLASSGVLALPSSEYDLRELLSFPNESTHAYSYNPLSPNSLAVRLRILKRSLEIMIRNPSLLHEHHTDNHLRVRTPNGSRVEFSFSDRGSRDTLSRPDLKKIFSQDSMVPLSKSKLTNASSAALSALVNSNGQSNVNLPDSHQLLSRHLSSFQLGSPSSQRSTNSPSIILRDTPNSTSSNSPRTSVDESATSSDFEAASHQESGSLYMAKSNSSSEYLANKSDLVSLLDILNETLENNSSEKASNLHMISLLNYNKLSLDVDHVGDNVSNAHSDKHEETLKKNLLESLAQPFFESFNPEVIPEEVEELNSTDEDKLINDPLALAAPRTGPESNRILHTFVSGKNSSPQAIFTCLQQYPWQFKAANDLACLIFGISKNALRALTLLDLIHSDSRNFVLNKIMSTENQELVFTGEIVGIIQPGDASSQLVWSSIWAKRKNGLIVCVFEKVPCDYMDVLLDLEDFSVDSILGGESLKLAKDEETQQQQLPVSPTTGDYVPKKKSVKFTNEIHDVNVLSKSLAHLINDVQEGKVFSKDDDLLPMSIRVSNNINKVRYFTLNHLTYNIPCAVSSSILESEMKLKIHSLPYQAGIFIINSNDYSLISFNKSVSKNMFGLHAKELVGKKVTKIVPSFSELLDFIRLKYPNLDVTLPKNKGLVLTEHFFRKIQAEISNGAESFYNSIGINAIHRDGSIIKVDIQLRVMDSSNALLWITHSRDVVFENYTTNPSQLRMLKENELAVVGSGSSSEASSKRPSRKIHVNDFQALKENLKLDGSTVGNNSDTGKQHQPNIEEPPDTPTDENPKRNSICDISDLDEQLAAKLEIAKKYSQDKSQFVKDDNFKLDEDLILSLTSTSPRPDSDAPTFAKSNPAATYSDHRTEEGTVFLTTPEHNIGALKHIKTFSDFVVLQKMGEGAYGKVDLCMHKKDKYVVVIKLIFKERILVDTWVRDRKLGTIPSEIQIMAALNKKPHENILVLLDFFEDDDYYYIETPIHGTTGSIDLFDLIELKTNMTEHEAKLIFKQVVSGIKHLHDNGIVHRDIKDENIIVDNKGCVKLIDFGSAAYVKSGPFDVFVGTIDYAAPEVLGGEPYEGKPQDIWALGVLLYTIIFKENPFYNIDEILDGDLRISSSSGVSEDCLVLIQKILNRSIPKRPSVDDIANDKWLEV</sequence>
<evidence type="ECO:0000256" key="10">
    <source>
        <dbReference type="ARBA" id="ARBA00022845"/>
    </source>
</evidence>
<accession>A0A1G4MBY8</accession>
<keyword evidence="7" id="KW-0547">Nucleotide-binding</keyword>
<dbReference type="PROSITE" id="PS00108">
    <property type="entry name" value="PROTEIN_KINASE_ST"/>
    <property type="match status" value="1"/>
</dbReference>
<dbReference type="GO" id="GO:0006417">
    <property type="term" value="P:regulation of translation"/>
    <property type="evidence" value="ECO:0007669"/>
    <property type="project" value="UniProtKB-KW"/>
</dbReference>
<keyword evidence="10" id="KW-0810">Translation regulation</keyword>
<evidence type="ECO:0000256" key="2">
    <source>
        <dbReference type="ARBA" id="ARBA00012513"/>
    </source>
</evidence>
<dbReference type="Gene3D" id="3.30.450.20">
    <property type="entry name" value="PAS domain"/>
    <property type="match status" value="1"/>
</dbReference>
<dbReference type="GO" id="GO:0005829">
    <property type="term" value="C:cytosol"/>
    <property type="evidence" value="ECO:0007669"/>
    <property type="project" value="TreeGrafter"/>
</dbReference>
<dbReference type="CDD" id="cd14004">
    <property type="entry name" value="STKc_PASK"/>
    <property type="match status" value="1"/>
</dbReference>
<proteinExistence type="predicted"/>
<dbReference type="Pfam" id="PF00069">
    <property type="entry name" value="Pkinase"/>
    <property type="match status" value="1"/>
</dbReference>
<feature type="compositionally biased region" description="Basic and acidic residues" evidence="13">
    <location>
        <begin position="14"/>
        <end position="27"/>
    </location>
</feature>
<evidence type="ECO:0000256" key="1">
    <source>
        <dbReference type="ARBA" id="ARBA00004496"/>
    </source>
</evidence>
<dbReference type="AlphaFoldDB" id="A0A1G4MBY8"/>
<keyword evidence="6" id="KW-0808">Transferase</keyword>
<feature type="region of interest" description="Disordered" evidence="13">
    <location>
        <begin position="936"/>
        <end position="961"/>
    </location>
</feature>
<feature type="region of interest" description="Disordered" evidence="13">
    <location>
        <begin position="1"/>
        <end position="57"/>
    </location>
</feature>
<evidence type="ECO:0000259" key="14">
    <source>
        <dbReference type="PROSITE" id="PS50011"/>
    </source>
</evidence>
<feature type="compositionally biased region" description="Polar residues" evidence="13">
    <location>
        <begin position="274"/>
        <end position="289"/>
    </location>
</feature>
<dbReference type="STRING" id="4955.A0A1G4MBY8"/>
<evidence type="ECO:0000256" key="7">
    <source>
        <dbReference type="ARBA" id="ARBA00022741"/>
    </source>
</evidence>
<dbReference type="EMBL" id="LT598492">
    <property type="protein sequence ID" value="SCW01360.1"/>
    <property type="molecule type" value="Genomic_DNA"/>
</dbReference>
<feature type="compositionally biased region" description="Polar residues" evidence="13">
    <location>
        <begin position="860"/>
        <end position="872"/>
    </location>
</feature>
<comment type="subcellular location">
    <subcellularLocation>
        <location evidence="1">Cytoplasm</location>
    </subcellularLocation>
</comment>
<comment type="catalytic activity">
    <reaction evidence="11">
        <text>L-threonyl-[protein] + ATP = O-phospho-L-threonyl-[protein] + ADP + H(+)</text>
        <dbReference type="Rhea" id="RHEA:46608"/>
        <dbReference type="Rhea" id="RHEA-COMP:11060"/>
        <dbReference type="Rhea" id="RHEA-COMP:11605"/>
        <dbReference type="ChEBI" id="CHEBI:15378"/>
        <dbReference type="ChEBI" id="CHEBI:30013"/>
        <dbReference type="ChEBI" id="CHEBI:30616"/>
        <dbReference type="ChEBI" id="CHEBI:61977"/>
        <dbReference type="ChEBI" id="CHEBI:456216"/>
        <dbReference type="EC" id="2.7.11.1"/>
    </reaction>
</comment>
<keyword evidence="3" id="KW-0963">Cytoplasm</keyword>
<dbReference type="GO" id="GO:0005524">
    <property type="term" value="F:ATP binding"/>
    <property type="evidence" value="ECO:0007669"/>
    <property type="project" value="UniProtKB-KW"/>
</dbReference>
<dbReference type="Gene3D" id="1.10.510.10">
    <property type="entry name" value="Transferase(Phosphotransferase) domain 1"/>
    <property type="match status" value="1"/>
</dbReference>
<dbReference type="Gene3D" id="3.30.200.20">
    <property type="entry name" value="Phosphorylase Kinase, domain 1"/>
    <property type="match status" value="1"/>
</dbReference>
<keyword evidence="4" id="KW-0723">Serine/threonine-protein kinase</keyword>
<comment type="catalytic activity">
    <reaction evidence="12">
        <text>L-seryl-[protein] + ATP = O-phospho-L-seryl-[protein] + ADP + H(+)</text>
        <dbReference type="Rhea" id="RHEA:17989"/>
        <dbReference type="Rhea" id="RHEA-COMP:9863"/>
        <dbReference type="Rhea" id="RHEA-COMP:11604"/>
        <dbReference type="ChEBI" id="CHEBI:15378"/>
        <dbReference type="ChEBI" id="CHEBI:29999"/>
        <dbReference type="ChEBI" id="CHEBI:30616"/>
        <dbReference type="ChEBI" id="CHEBI:83421"/>
        <dbReference type="ChEBI" id="CHEBI:456216"/>
        <dbReference type="EC" id="2.7.11.1"/>
    </reaction>
</comment>
<dbReference type="InterPro" id="IPR000719">
    <property type="entry name" value="Prot_kinase_dom"/>
</dbReference>
<dbReference type="OMA" id="MDESECR"/>
<dbReference type="EC" id="2.7.11.1" evidence="2"/>
<organism evidence="15 16">
    <name type="scientific">Lachancea fermentati</name>
    <name type="common">Zygosaccharomyces fermentati</name>
    <dbReference type="NCBI Taxonomy" id="4955"/>
    <lineage>
        <taxon>Eukaryota</taxon>
        <taxon>Fungi</taxon>
        <taxon>Dikarya</taxon>
        <taxon>Ascomycota</taxon>
        <taxon>Saccharomycotina</taxon>
        <taxon>Saccharomycetes</taxon>
        <taxon>Saccharomycetales</taxon>
        <taxon>Saccharomycetaceae</taxon>
        <taxon>Lachancea</taxon>
    </lineage>
</organism>
<evidence type="ECO:0000313" key="16">
    <source>
        <dbReference type="Proteomes" id="UP000190831"/>
    </source>
</evidence>
<evidence type="ECO:0000256" key="8">
    <source>
        <dbReference type="ARBA" id="ARBA00022777"/>
    </source>
</evidence>
<reference evidence="15 16" key="1">
    <citation type="submission" date="2016-03" db="EMBL/GenBank/DDBJ databases">
        <authorList>
            <person name="Devillers H."/>
        </authorList>
    </citation>
    <scope>NUCLEOTIDE SEQUENCE [LARGE SCALE GENOMIC DNA]</scope>
    <source>
        <strain evidence="15">CBS 6772</strain>
    </source>
</reference>
<feature type="domain" description="Protein kinase" evidence="14">
    <location>
        <begin position="989"/>
        <end position="1247"/>
    </location>
</feature>